<gene>
    <name evidence="12" type="ORF">BJL73_a00030</name>
</gene>
<dbReference type="RefSeq" id="WP_001074681.1">
    <property type="nucleotide sequence ID" value="NZ_CP017805.1"/>
</dbReference>
<sequence length="399" mass="45004">MAKKICNISTIVFVLAIGLILSLVFSLFFNNVNAEEASQKELPNQKNTKVNIDKKDIPSAVKKLAEDQYLSRVAALDKLSGEKNSSYTLGEAFKIYKFNQKSDGNYYFPVLNKEGKVVYVVTISPKIANDKNTSSNSDYTINVSPFLSKILNQYENQKFTILTNTKGYFVVTEDNKIKHVLKTPYSGEKNSKNTMESPKNIDLKNFKQTASVTKPIIQFENPKYGVRAQYVNQLKNFKIRETQGNNGWCAGYTMSALLNATYNTDRYNAEAVMRYLHPNLQGDDFQFTGLTPQEMMKYGKSQGRDTQYLNRMPSYNEVDKLTTNNKGIAILGSRVESTDGIHAGHAMAVVGNAELEGGQEVIMIWNPWDRGFMTQDAESNIIPVSNGDHYQWNSSIYGY</sequence>
<evidence type="ECO:0000256" key="4">
    <source>
        <dbReference type="ARBA" id="ARBA00022670"/>
    </source>
</evidence>
<evidence type="ECO:0000256" key="8">
    <source>
        <dbReference type="ARBA" id="ARBA00023026"/>
    </source>
</evidence>
<evidence type="ECO:0000256" key="1">
    <source>
        <dbReference type="ARBA" id="ARBA00004613"/>
    </source>
</evidence>
<dbReference type="EMBL" id="MK388402">
    <property type="protein sequence ID" value="QCL11066.1"/>
    <property type="molecule type" value="Genomic_DNA"/>
</dbReference>
<dbReference type="Pfam" id="PF14731">
    <property type="entry name" value="Staphopain_pro"/>
    <property type="match status" value="1"/>
</dbReference>
<keyword evidence="12" id="KW-0614">Plasmid</keyword>
<comment type="subcellular location">
    <subcellularLocation>
        <location evidence="1">Secreted</location>
    </subcellularLocation>
</comment>
<reference evidence="12" key="1">
    <citation type="journal article" date="2019" name="Front. Microbiol.">
        <title>Prevalence of Antibiotic and Heavy Metal Resistance Determinants and Virulence-Related Genetic Elements in Plasmids of Staphylococcus aureus.</title>
        <authorList>
            <person name="Bukowski M."/>
            <person name="Piwowarczyk R."/>
            <person name="Madry A."/>
            <person name="Zagorski-Przybylo R."/>
            <person name="Hydzik M."/>
            <person name="Wladyka B."/>
        </authorList>
    </citation>
    <scope>NUCLEOTIDE SEQUENCE</scope>
    <source>
        <strain evidence="12">Ph2</strain>
        <plasmid evidence="12">pAvX</plasmid>
    </source>
</reference>
<dbReference type="Gene3D" id="3.90.70.10">
    <property type="entry name" value="Cysteine proteinases"/>
    <property type="match status" value="1"/>
</dbReference>
<feature type="active site" evidence="10">
    <location>
        <position position="249"/>
    </location>
</feature>
<dbReference type="InterPro" id="IPR028076">
    <property type="entry name" value="Staphopain_pro"/>
</dbReference>
<feature type="active site" evidence="10">
    <location>
        <position position="345"/>
    </location>
</feature>
<keyword evidence="4 12" id="KW-0645">Protease</keyword>
<keyword evidence="6" id="KW-0378">Hydrolase</keyword>
<geneLocation type="plasmid" evidence="12">
    <name>pAvX</name>
</geneLocation>
<keyword evidence="8" id="KW-0843">Virulence</keyword>
<keyword evidence="5" id="KW-0732">Signal</keyword>
<evidence type="ECO:0000256" key="3">
    <source>
        <dbReference type="ARBA" id="ARBA00022525"/>
    </source>
</evidence>
<dbReference type="PROSITE" id="PS00639">
    <property type="entry name" value="THIOL_PROTEASE_HIS"/>
    <property type="match status" value="1"/>
</dbReference>
<feature type="domain" description="Staphopain proregion" evidence="11">
    <location>
        <begin position="46"/>
        <end position="214"/>
    </location>
</feature>
<dbReference type="GO" id="GO:0005576">
    <property type="term" value="C:extracellular region"/>
    <property type="evidence" value="ECO:0007669"/>
    <property type="project" value="UniProtKB-SubCell"/>
</dbReference>
<evidence type="ECO:0000256" key="7">
    <source>
        <dbReference type="ARBA" id="ARBA00022807"/>
    </source>
</evidence>
<dbReference type="GO" id="GO:0008234">
    <property type="term" value="F:cysteine-type peptidase activity"/>
    <property type="evidence" value="ECO:0007669"/>
    <property type="project" value="UniProtKB-KW"/>
</dbReference>
<dbReference type="InterPro" id="IPR037155">
    <property type="entry name" value="Staphopain_pro_sf"/>
</dbReference>
<dbReference type="InterPro" id="IPR008750">
    <property type="entry name" value="Peptidase_C47"/>
</dbReference>
<proteinExistence type="inferred from homology"/>
<dbReference type="InterPro" id="IPR025660">
    <property type="entry name" value="Pept_his_AS"/>
</dbReference>
<dbReference type="Gene3D" id="3.10.500.10">
    <property type="entry name" value="Staphopain proregion domain"/>
    <property type="match status" value="1"/>
</dbReference>
<dbReference type="InterPro" id="IPR046350">
    <property type="entry name" value="Cystatin_sf"/>
</dbReference>
<evidence type="ECO:0000256" key="9">
    <source>
        <dbReference type="ARBA" id="ARBA00023145"/>
    </source>
</evidence>
<evidence type="ECO:0000256" key="5">
    <source>
        <dbReference type="ARBA" id="ARBA00022729"/>
    </source>
</evidence>
<keyword evidence="7" id="KW-0788">Thiol protease</keyword>
<keyword evidence="9" id="KW-0865">Zymogen</keyword>
<dbReference type="AlphaFoldDB" id="A0A4P8DL45"/>
<evidence type="ECO:0000256" key="6">
    <source>
        <dbReference type="ARBA" id="ARBA00022801"/>
    </source>
</evidence>
<dbReference type="Pfam" id="PF05543">
    <property type="entry name" value="Peptidase_C47"/>
    <property type="match status" value="1"/>
</dbReference>
<dbReference type="SUPFAM" id="SSF54001">
    <property type="entry name" value="Cysteine proteinases"/>
    <property type="match status" value="1"/>
</dbReference>
<organism evidence="12">
    <name type="scientific">Staphylococcus aureus</name>
    <dbReference type="NCBI Taxonomy" id="1280"/>
    <lineage>
        <taxon>Bacteria</taxon>
        <taxon>Bacillati</taxon>
        <taxon>Bacillota</taxon>
        <taxon>Bacilli</taxon>
        <taxon>Bacillales</taxon>
        <taxon>Staphylococcaceae</taxon>
        <taxon>Staphylococcus</taxon>
    </lineage>
</organism>
<dbReference type="SUPFAM" id="SSF54403">
    <property type="entry name" value="Cystatin/monellin"/>
    <property type="match status" value="1"/>
</dbReference>
<evidence type="ECO:0000256" key="2">
    <source>
        <dbReference type="ARBA" id="ARBA00010245"/>
    </source>
</evidence>
<comment type="similarity">
    <text evidence="2">Belongs to the peptidase C47 family.</text>
</comment>
<name>A0A4P8DL45_STAAU</name>
<keyword evidence="3" id="KW-0964">Secreted</keyword>
<accession>A0A4P8DL45</accession>
<dbReference type="GO" id="GO:0006508">
    <property type="term" value="P:proteolysis"/>
    <property type="evidence" value="ECO:0007669"/>
    <property type="project" value="UniProtKB-KW"/>
</dbReference>
<evidence type="ECO:0000256" key="10">
    <source>
        <dbReference type="PIRSR" id="PIRSR608750-1"/>
    </source>
</evidence>
<evidence type="ECO:0000259" key="11">
    <source>
        <dbReference type="Pfam" id="PF14731"/>
    </source>
</evidence>
<dbReference type="InterPro" id="IPR038765">
    <property type="entry name" value="Papain-like_cys_pep_sf"/>
</dbReference>
<evidence type="ECO:0000313" key="12">
    <source>
        <dbReference type="EMBL" id="QCL11066.1"/>
    </source>
</evidence>
<feature type="active site" evidence="10">
    <location>
        <position position="366"/>
    </location>
</feature>
<protein>
    <submittedName>
        <fullName evidence="12">Cysteine protease</fullName>
    </submittedName>
</protein>